<feature type="compositionally biased region" description="Basic residues" evidence="1">
    <location>
        <begin position="31"/>
        <end position="40"/>
    </location>
</feature>
<dbReference type="InterPro" id="IPR025476">
    <property type="entry name" value="Helitron_helicase-like"/>
</dbReference>
<organism evidence="3 4">
    <name type="scientific">Heracleum sosnowskyi</name>
    <dbReference type="NCBI Taxonomy" id="360622"/>
    <lineage>
        <taxon>Eukaryota</taxon>
        <taxon>Viridiplantae</taxon>
        <taxon>Streptophyta</taxon>
        <taxon>Embryophyta</taxon>
        <taxon>Tracheophyta</taxon>
        <taxon>Spermatophyta</taxon>
        <taxon>Magnoliopsida</taxon>
        <taxon>eudicotyledons</taxon>
        <taxon>Gunneridae</taxon>
        <taxon>Pentapetalae</taxon>
        <taxon>asterids</taxon>
        <taxon>campanulids</taxon>
        <taxon>Apiales</taxon>
        <taxon>Apiaceae</taxon>
        <taxon>Apioideae</taxon>
        <taxon>apioid superclade</taxon>
        <taxon>Tordylieae</taxon>
        <taxon>Tordyliinae</taxon>
        <taxon>Heracleum</taxon>
    </lineage>
</organism>
<sequence>MEVVSRKRGRPRVVVTESVAEARRLAVQQRNLRRDRRKRDHATASGSASAGPTTTNSVPLAAGDAAIGSSVTEATTSSGSVTETRQPPPGGAIALLPETSLQRRRLNKRKQTFAANNSILDIGDPDQHCGCCAAHVWQAEYTGRPSGPGPKGYSICCGKGKVQLPLLQETPVELATLLGGTTTRAKKFQRNIRVYNIIFALCSFGGSVDESINNGSGPFVFRVNDLTYHSIGSLLPPDGHTPKFAQFYMYDGQEAIEHRVNFPRDSSVLDPAIVATLQEMLSRDNALVGIFKQLRERFPPSEQIPVRLRLLERRSTDGRFLDAMMSDLTKENVLGRVLAVVYTIEFQKRGLPHAHIVLWLAEGDKLFMMHGPCGEANPKCPCETRGGQLSAAKSTLTLGMLSLTIADYL</sequence>
<proteinExistence type="predicted"/>
<feature type="compositionally biased region" description="Polar residues" evidence="1">
    <location>
        <begin position="69"/>
        <end position="85"/>
    </location>
</feature>
<evidence type="ECO:0000256" key="1">
    <source>
        <dbReference type="SAM" id="MobiDB-lite"/>
    </source>
</evidence>
<evidence type="ECO:0000259" key="2">
    <source>
        <dbReference type="Pfam" id="PF14214"/>
    </source>
</evidence>
<dbReference type="PANTHER" id="PTHR45786">
    <property type="entry name" value="DNA BINDING PROTEIN-LIKE"/>
    <property type="match status" value="1"/>
</dbReference>
<feature type="domain" description="Helitron helicase-like" evidence="2">
    <location>
        <begin position="321"/>
        <end position="358"/>
    </location>
</feature>
<reference evidence="3" key="1">
    <citation type="submission" date="2023-02" db="EMBL/GenBank/DDBJ databases">
        <title>Genome of toxic invasive species Heracleum sosnowskyi carries increased number of genes despite the absence of recent whole-genome duplications.</title>
        <authorList>
            <person name="Schelkunov M."/>
            <person name="Shtratnikova V."/>
            <person name="Makarenko M."/>
            <person name="Klepikova A."/>
            <person name="Omelchenko D."/>
            <person name="Novikova G."/>
            <person name="Obukhova E."/>
            <person name="Bogdanov V."/>
            <person name="Penin A."/>
            <person name="Logacheva M."/>
        </authorList>
    </citation>
    <scope>NUCLEOTIDE SEQUENCE</scope>
    <source>
        <strain evidence="3">Hsosn_3</strain>
        <tissue evidence="3">Leaf</tissue>
    </source>
</reference>
<keyword evidence="4" id="KW-1185">Reference proteome</keyword>
<evidence type="ECO:0000313" key="4">
    <source>
        <dbReference type="Proteomes" id="UP001237642"/>
    </source>
</evidence>
<dbReference type="Proteomes" id="UP001237642">
    <property type="component" value="Unassembled WGS sequence"/>
</dbReference>
<dbReference type="Pfam" id="PF14214">
    <property type="entry name" value="Helitron_like_N"/>
    <property type="match status" value="1"/>
</dbReference>
<accession>A0AAD8GPF3</accession>
<gene>
    <name evidence="3" type="ORF">POM88_053773</name>
</gene>
<dbReference type="AlphaFoldDB" id="A0AAD8GPF3"/>
<dbReference type="PANTHER" id="PTHR45786:SF74">
    <property type="entry name" value="ATP-DEPENDENT DNA HELICASE"/>
    <property type="match status" value="1"/>
</dbReference>
<evidence type="ECO:0000313" key="3">
    <source>
        <dbReference type="EMBL" id="KAK1352059.1"/>
    </source>
</evidence>
<protein>
    <recommendedName>
        <fullName evidence="2">Helitron helicase-like domain-containing protein</fullName>
    </recommendedName>
</protein>
<feature type="compositionally biased region" description="Low complexity" evidence="1">
    <location>
        <begin position="43"/>
        <end position="57"/>
    </location>
</feature>
<comment type="caution">
    <text evidence="3">The sequence shown here is derived from an EMBL/GenBank/DDBJ whole genome shotgun (WGS) entry which is preliminary data.</text>
</comment>
<name>A0AAD8GPF3_9APIA</name>
<dbReference type="EMBL" id="JAUIZM010000020">
    <property type="protein sequence ID" value="KAK1352059.1"/>
    <property type="molecule type" value="Genomic_DNA"/>
</dbReference>
<reference evidence="3" key="2">
    <citation type="submission" date="2023-05" db="EMBL/GenBank/DDBJ databases">
        <authorList>
            <person name="Schelkunov M.I."/>
        </authorList>
    </citation>
    <scope>NUCLEOTIDE SEQUENCE</scope>
    <source>
        <strain evidence="3">Hsosn_3</strain>
        <tissue evidence="3">Leaf</tissue>
    </source>
</reference>
<feature type="region of interest" description="Disordered" evidence="1">
    <location>
        <begin position="26"/>
        <end position="94"/>
    </location>
</feature>